<dbReference type="EMBL" id="JACOOX010000004">
    <property type="protein sequence ID" value="MBC5662857.1"/>
    <property type="molecule type" value="Genomic_DNA"/>
</dbReference>
<evidence type="ECO:0000313" key="2">
    <source>
        <dbReference type="Proteomes" id="UP000615234"/>
    </source>
</evidence>
<dbReference type="RefSeq" id="WP_021943476.1">
    <property type="nucleotide sequence ID" value="NZ_JACOOX010000004.1"/>
</dbReference>
<comment type="caution">
    <text evidence="1">The sequence shown here is derived from an EMBL/GenBank/DDBJ whole genome shotgun (WGS) entry which is preliminary data.</text>
</comment>
<reference evidence="1 2" key="1">
    <citation type="submission" date="2020-08" db="EMBL/GenBank/DDBJ databases">
        <title>Genome public.</title>
        <authorList>
            <person name="Liu C."/>
            <person name="Sun Q."/>
        </authorList>
    </citation>
    <scope>NUCLEOTIDE SEQUENCE [LARGE SCALE GENOMIC DNA]</scope>
    <source>
        <strain evidence="1 2">NSJ-10</strain>
    </source>
</reference>
<dbReference type="AlphaFoldDB" id="A0A8I0APM4"/>
<proteinExistence type="predicted"/>
<gene>
    <name evidence="1" type="ORF">H8S09_08120</name>
</gene>
<dbReference type="Proteomes" id="UP000615234">
    <property type="component" value="Unassembled WGS sequence"/>
</dbReference>
<protein>
    <submittedName>
        <fullName evidence="1">Uncharacterized protein</fullName>
    </submittedName>
</protein>
<sequence length="103" mass="11716">MFESIEEAISVWKEEFSFIEDAKVTGYDGGYPVVDFTIHEAAFSLVKSESKFKRIIRSAEMEGGIEVGVSTCFYNTAYVRWNPPVMTICGYPEVISRILKKIM</sequence>
<evidence type="ECO:0000313" key="1">
    <source>
        <dbReference type="EMBL" id="MBC5662857.1"/>
    </source>
</evidence>
<keyword evidence="2" id="KW-1185">Reference proteome</keyword>
<accession>A0A8I0APM4</accession>
<organism evidence="1 2">
    <name type="scientific">Coprococcus hominis</name>
    <name type="common">ex Liu et al. 2022</name>
    <dbReference type="NCBI Taxonomy" id="2763039"/>
    <lineage>
        <taxon>Bacteria</taxon>
        <taxon>Bacillati</taxon>
        <taxon>Bacillota</taxon>
        <taxon>Clostridia</taxon>
        <taxon>Lachnospirales</taxon>
        <taxon>Lachnospiraceae</taxon>
        <taxon>Coprococcus</taxon>
    </lineage>
</organism>
<name>A0A8I0APM4_9FIRM</name>